<sequence>MPAHASPPDLLTLHALRLLGFADGAKAAVRFGLDGDTVGELLMDFEAYGWVTRVEFAGSGGWTLTASGLAENERQLAAELAACGASGQVVRVHAAFLPLNLRFQETMTRWQLRPVRGDPMALNDHTDFRWDDRVLDSLGSAARRLAPLVADLSAVLSRFDGYAERFNAALSRVERGERQWVDAVGVDSCHVVWFQLHEDLLASLGIDRGQEE</sequence>
<reference evidence="1 2" key="1">
    <citation type="submission" date="2019-01" db="EMBL/GenBank/DDBJ databases">
        <title>Novel species of Cellulomonas.</title>
        <authorList>
            <person name="Liu Q."/>
            <person name="Xin Y.-H."/>
        </authorList>
    </citation>
    <scope>NUCLEOTIDE SEQUENCE [LARGE SCALE GENOMIC DNA]</scope>
    <source>
        <strain evidence="1 2">HLT2-17</strain>
    </source>
</reference>
<evidence type="ECO:0000313" key="2">
    <source>
        <dbReference type="Proteomes" id="UP000293764"/>
    </source>
</evidence>
<organism evidence="1 2">
    <name type="scientific">Pengzhenrongella frigida</name>
    <dbReference type="NCBI Taxonomy" id="1259133"/>
    <lineage>
        <taxon>Bacteria</taxon>
        <taxon>Bacillati</taxon>
        <taxon>Actinomycetota</taxon>
        <taxon>Actinomycetes</taxon>
        <taxon>Micrococcales</taxon>
        <taxon>Pengzhenrongella</taxon>
    </lineage>
</organism>
<proteinExistence type="predicted"/>
<protein>
    <submittedName>
        <fullName evidence="1">Transcriptional regulator</fullName>
    </submittedName>
</protein>
<dbReference type="EMBL" id="SDWW01000046">
    <property type="protein sequence ID" value="RYV49953.1"/>
    <property type="molecule type" value="Genomic_DNA"/>
</dbReference>
<gene>
    <name evidence="1" type="ORF">EUA98_16090</name>
</gene>
<name>A0A4Q5MYG7_9MICO</name>
<evidence type="ECO:0000313" key="1">
    <source>
        <dbReference type="EMBL" id="RYV49953.1"/>
    </source>
</evidence>
<dbReference type="Proteomes" id="UP000293764">
    <property type="component" value="Unassembled WGS sequence"/>
</dbReference>
<comment type="caution">
    <text evidence="1">The sequence shown here is derived from an EMBL/GenBank/DDBJ whole genome shotgun (WGS) entry which is preliminary data.</text>
</comment>
<dbReference type="AlphaFoldDB" id="A0A4Q5MYG7"/>
<dbReference type="OrthoDB" id="3568381at2"/>
<keyword evidence="2" id="KW-1185">Reference proteome</keyword>
<accession>A0A4Q5MYG7</accession>
<dbReference type="RefSeq" id="WP_130103715.1">
    <property type="nucleotide sequence ID" value="NZ_SDWW01000046.1"/>
</dbReference>